<dbReference type="EMBL" id="CAACYD010000003">
    <property type="protein sequence ID" value="VFA81359.1"/>
    <property type="molecule type" value="Genomic_DNA"/>
</dbReference>
<feature type="compositionally biased region" description="Polar residues" evidence="1">
    <location>
        <begin position="1"/>
        <end position="32"/>
    </location>
</feature>
<evidence type="ECO:0000313" key="3">
    <source>
        <dbReference type="EMBL" id="VFA81359.1"/>
    </source>
</evidence>
<gene>
    <name evidence="3" type="ORF">NCTC8139_00417</name>
</gene>
<comment type="caution">
    <text evidence="3">The sequence shown here is derived from an EMBL/GenBank/DDBJ whole genome shotgun (WGS) entry which is preliminary data.</text>
</comment>
<reference evidence="3 4" key="1">
    <citation type="submission" date="2019-02" db="EMBL/GenBank/DDBJ databases">
        <authorList>
            <consortium name="Pathogen Informatics"/>
        </authorList>
    </citation>
    <scope>NUCLEOTIDE SEQUENCE [LARGE SCALE GENOMIC DNA]</scope>
    <source>
        <strain evidence="3 4">3012STDY6756503</strain>
    </source>
</reference>
<feature type="transmembrane region" description="Helical" evidence="2">
    <location>
        <begin position="60"/>
        <end position="86"/>
    </location>
</feature>
<keyword evidence="2" id="KW-0812">Transmembrane</keyword>
<organism evidence="3 4">
    <name type="scientific">Gordonia paraffinivorans</name>
    <dbReference type="NCBI Taxonomy" id="175628"/>
    <lineage>
        <taxon>Bacteria</taxon>
        <taxon>Bacillati</taxon>
        <taxon>Actinomycetota</taxon>
        <taxon>Actinomycetes</taxon>
        <taxon>Mycobacteriales</taxon>
        <taxon>Gordoniaceae</taxon>
        <taxon>Gordonia</taxon>
    </lineage>
</organism>
<feature type="compositionally biased region" description="Polar residues" evidence="1">
    <location>
        <begin position="185"/>
        <end position="194"/>
    </location>
</feature>
<dbReference type="AlphaFoldDB" id="A0ABD7UXU4"/>
<dbReference type="GeneID" id="60748469"/>
<feature type="region of interest" description="Disordered" evidence="1">
    <location>
        <begin position="93"/>
        <end position="194"/>
    </location>
</feature>
<feature type="region of interest" description="Disordered" evidence="1">
    <location>
        <begin position="1"/>
        <end position="50"/>
    </location>
</feature>
<dbReference type="RefSeq" id="WP_006898738.1">
    <property type="nucleotide sequence ID" value="NZ_CAACYD010000003.1"/>
</dbReference>
<evidence type="ECO:0000313" key="4">
    <source>
        <dbReference type="Proteomes" id="UP000360750"/>
    </source>
</evidence>
<evidence type="ECO:0000256" key="1">
    <source>
        <dbReference type="SAM" id="MobiDB-lite"/>
    </source>
</evidence>
<evidence type="ECO:0000256" key="2">
    <source>
        <dbReference type="SAM" id="Phobius"/>
    </source>
</evidence>
<feature type="compositionally biased region" description="Polar residues" evidence="1">
    <location>
        <begin position="119"/>
        <end position="135"/>
    </location>
</feature>
<keyword evidence="2" id="KW-1133">Transmembrane helix</keyword>
<dbReference type="Proteomes" id="UP000360750">
    <property type="component" value="Unassembled WGS sequence"/>
</dbReference>
<protein>
    <submittedName>
        <fullName evidence="3">Uncharacterized protein</fullName>
    </submittedName>
</protein>
<accession>A0ABD7UXU4</accession>
<name>A0ABD7UXU4_9ACTN</name>
<keyword evidence="2" id="KW-0472">Membrane</keyword>
<proteinExistence type="predicted"/>
<sequence>MADSDQPGSGASDSQESGPAQQSGSRQPKPQNRSGSRRPSGSSSGTDSGSRLRRLRWKKYVGNTTIRVSSVVLLVVFIACCLLYGYTSQRYGVVSPEQPRPAPRTTQYTPEPTYERLPETSTTVPSTSAESSESQFPLPGEPGSPGTGQPGESSGRGRSSDGGPTTDAPTIPGLPGVEIPRFGAPTQTTPVPTR</sequence>
<feature type="compositionally biased region" description="Low complexity" evidence="1">
    <location>
        <begin position="33"/>
        <end position="49"/>
    </location>
</feature>